<gene>
    <name evidence="2" type="ORF">DAETH_31760</name>
</gene>
<keyword evidence="3" id="KW-1185">Reference proteome</keyword>
<name>A0ABM8AHD3_9DEIO</name>
<evidence type="ECO:0000313" key="3">
    <source>
        <dbReference type="Proteomes" id="UP001064971"/>
    </source>
</evidence>
<feature type="region of interest" description="Disordered" evidence="1">
    <location>
        <begin position="275"/>
        <end position="297"/>
    </location>
</feature>
<dbReference type="Proteomes" id="UP001064971">
    <property type="component" value="Chromosome"/>
</dbReference>
<proteinExistence type="predicted"/>
<evidence type="ECO:0000313" key="2">
    <source>
        <dbReference type="EMBL" id="BDP43207.1"/>
    </source>
</evidence>
<feature type="region of interest" description="Disordered" evidence="1">
    <location>
        <begin position="578"/>
        <end position="600"/>
    </location>
</feature>
<evidence type="ECO:0000256" key="1">
    <source>
        <dbReference type="SAM" id="MobiDB-lite"/>
    </source>
</evidence>
<dbReference type="InterPro" id="IPR036388">
    <property type="entry name" value="WH-like_DNA-bd_sf"/>
</dbReference>
<accession>A0ABM8AHD3</accession>
<protein>
    <submittedName>
        <fullName evidence="2">Uncharacterized protein</fullName>
    </submittedName>
</protein>
<organism evidence="2 3">
    <name type="scientific">Deinococcus aetherius</name>
    <dbReference type="NCBI Taxonomy" id="200252"/>
    <lineage>
        <taxon>Bacteria</taxon>
        <taxon>Thermotogati</taxon>
        <taxon>Deinococcota</taxon>
        <taxon>Deinococci</taxon>
        <taxon>Deinococcales</taxon>
        <taxon>Deinococcaceae</taxon>
        <taxon>Deinococcus</taxon>
    </lineage>
</organism>
<sequence>MGEGPGLNTCGKGGGTILTLHLLGHVHATRGGEPLSLPGKAAALLTYLTLEECPHHREHLAGLLWDTPDALRNLRVELSRLRGRGLAPFPARQPMLALRCETDLDRWLRGPEPLNERDLAAWLSPLRGPALSGLEDLGSAAFRDWVDRRRSLIHDRIEERLGSVCARFEGRGQPQAGGQVRACAERLGLHLPARSLPPAAPDDLTFEWPEQVRALRGVFERAARAPQLVLLRGHVGTRRTLLEDAVQGTPWRAVQVRFSSQRLLLQAALAGHLRRALPPERRPPGGPPGGTTDPDADLIDLAGRMTEAGVPLLVALHDVNEVPAWLAALLRFMLDLPLPLVVVLSASPTPGSDHLRLALGPLGGRRLHHVTMPPLSVAGVMRALAREGPDHGGAGRARAARLVQRSEGCPLYVQALVRSGGDLAAHDGRLPPDVRDRALADLAHLPGPAREGLARLAQLHDRFDRVMAGELLGEAAPGVLNAACRSGLLVPAGREEALTLPGLEYRSDDAETGLAFASEVTRAALAGTLPAAERHALRRTLARLLLPTQPALSLLYATRANLPELAAEARAALPAPPPAGFRGGCAEPAPEPSPHPHPRRGVLTPNGYRVALDGGFLEVLRRGRLGPPPLLTLLLPDVPAGTWALTARLDVTGSAAPPGLLPPPFALGLRVGTGPRVVYAPAPLPDHHAGGAGHTFGAVLPLNCWFRLNVTTRGGPLELSVREVNVALTVGDLTPVGRGASPRAVWPPGRCLPPEDAFEPPLPLTPF</sequence>
<dbReference type="Gene3D" id="1.10.10.10">
    <property type="entry name" value="Winged helix-like DNA-binding domain superfamily/Winged helix DNA-binding domain"/>
    <property type="match status" value="1"/>
</dbReference>
<reference evidence="2" key="1">
    <citation type="submission" date="2022-07" db="EMBL/GenBank/DDBJ databases">
        <title>Complete Genome Sequence of the Radioresistant Bacterium Deinococcus aetherius ST0316, Isolated from the Air Dust collected in Lower Stratosphere above Japan.</title>
        <authorList>
            <person name="Satoh K."/>
            <person name="Hagiwara K."/>
            <person name="Katsumata K."/>
            <person name="Kubo A."/>
            <person name="Yokobori S."/>
            <person name="Yamagishi A."/>
            <person name="Oono Y."/>
            <person name="Narumi I."/>
        </authorList>
    </citation>
    <scope>NUCLEOTIDE SEQUENCE</scope>
    <source>
        <strain evidence="2">ST0316</strain>
    </source>
</reference>
<dbReference type="EMBL" id="AP026560">
    <property type="protein sequence ID" value="BDP43207.1"/>
    <property type="molecule type" value="Genomic_DNA"/>
</dbReference>